<comment type="caution">
    <text evidence="3">The sequence shown here is derived from an EMBL/GenBank/DDBJ whole genome shotgun (WGS) entry which is preliminary data.</text>
</comment>
<organism evidence="3 4">
    <name type="scientific">Trametes cubensis</name>
    <dbReference type="NCBI Taxonomy" id="1111947"/>
    <lineage>
        <taxon>Eukaryota</taxon>
        <taxon>Fungi</taxon>
        <taxon>Dikarya</taxon>
        <taxon>Basidiomycota</taxon>
        <taxon>Agaricomycotina</taxon>
        <taxon>Agaricomycetes</taxon>
        <taxon>Polyporales</taxon>
        <taxon>Polyporaceae</taxon>
        <taxon>Trametes</taxon>
    </lineage>
</organism>
<reference evidence="3" key="1">
    <citation type="submission" date="2022-11" db="EMBL/GenBank/DDBJ databases">
        <title>Genome Sequence of Cubamyces cubensis.</title>
        <authorList>
            <person name="Buettner E."/>
        </authorList>
    </citation>
    <scope>NUCLEOTIDE SEQUENCE</scope>
    <source>
        <strain evidence="3">MPL-01</strain>
    </source>
</reference>
<gene>
    <name evidence="3" type="ORF">ONZ51_g2788</name>
</gene>
<keyword evidence="2" id="KW-0732">Signal</keyword>
<feature type="compositionally biased region" description="Polar residues" evidence="1">
    <location>
        <begin position="162"/>
        <end position="174"/>
    </location>
</feature>
<proteinExistence type="predicted"/>
<name>A0AAD7TZJ2_9APHY</name>
<feature type="chain" id="PRO_5042152314" description="Ser-Thr-rich glycosyl-phosphatidyl-inositol-anchored membrane family-domain-containing protein" evidence="2">
    <location>
        <begin position="23"/>
        <end position="219"/>
    </location>
</feature>
<evidence type="ECO:0008006" key="5">
    <source>
        <dbReference type="Google" id="ProtNLM"/>
    </source>
</evidence>
<feature type="compositionally biased region" description="Low complexity" evidence="1">
    <location>
        <begin position="175"/>
        <end position="188"/>
    </location>
</feature>
<dbReference type="AlphaFoldDB" id="A0AAD7TZJ2"/>
<accession>A0AAD7TZJ2</accession>
<dbReference type="Proteomes" id="UP001215151">
    <property type="component" value="Unassembled WGS sequence"/>
</dbReference>
<evidence type="ECO:0000313" key="4">
    <source>
        <dbReference type="Proteomes" id="UP001215151"/>
    </source>
</evidence>
<keyword evidence="4" id="KW-1185">Reference proteome</keyword>
<feature type="region of interest" description="Disordered" evidence="1">
    <location>
        <begin position="158"/>
        <end position="192"/>
    </location>
</feature>
<evidence type="ECO:0000256" key="1">
    <source>
        <dbReference type="SAM" id="MobiDB-lite"/>
    </source>
</evidence>
<protein>
    <recommendedName>
        <fullName evidence="5">Ser-Thr-rich glycosyl-phosphatidyl-inositol-anchored membrane family-domain-containing protein</fullName>
    </recommendedName>
</protein>
<evidence type="ECO:0000313" key="3">
    <source>
        <dbReference type="EMBL" id="KAJ8489715.1"/>
    </source>
</evidence>
<evidence type="ECO:0000256" key="2">
    <source>
        <dbReference type="SAM" id="SignalP"/>
    </source>
</evidence>
<sequence>MLPRVDLAALLLVVLVLRCSSADPLFQPTILSPNSTDVWNVGDVRTVRWSNHDLDIPPNKHGEIVLGYSTPGTNLDNAYYQQPLADGFLISDQVVNVVVPAVPSGDFYFIVINGDANAQTTYFTIVNPASPAGPSSANITLTATISISSAPPATVSHWSLGGKSSSQTATSGQKTSTTASAPSSATTPNGAQPRAVAAGWNWFKVAVTTVVAVTIMLDA</sequence>
<feature type="signal peptide" evidence="2">
    <location>
        <begin position="1"/>
        <end position="22"/>
    </location>
</feature>
<dbReference type="EMBL" id="JAPEVG010000045">
    <property type="protein sequence ID" value="KAJ8489715.1"/>
    <property type="molecule type" value="Genomic_DNA"/>
</dbReference>